<feature type="transmembrane region" description="Helical" evidence="6">
    <location>
        <begin position="278"/>
        <end position="300"/>
    </location>
</feature>
<keyword evidence="2 6" id="KW-0812">Transmembrane</keyword>
<feature type="transmembrane region" description="Helical" evidence="6">
    <location>
        <begin position="116"/>
        <end position="137"/>
    </location>
</feature>
<evidence type="ECO:0000313" key="8">
    <source>
        <dbReference type="EMBL" id="MBC3951212.1"/>
    </source>
</evidence>
<dbReference type="EMBL" id="JACONW010000073">
    <property type="protein sequence ID" value="MBC3951212.1"/>
    <property type="molecule type" value="Genomic_DNA"/>
</dbReference>
<proteinExistence type="inferred from homology"/>
<keyword evidence="9" id="KW-1185">Reference proteome</keyword>
<feature type="transmembrane region" description="Helical" evidence="6">
    <location>
        <begin position="90"/>
        <end position="110"/>
    </location>
</feature>
<comment type="similarity">
    <text evidence="5">Belongs to the major facilitator superfamily. Phthalate permease family.</text>
</comment>
<dbReference type="PANTHER" id="PTHR11662:SF285">
    <property type="entry name" value="HEXURONATE TRANSPORTER"/>
    <property type="match status" value="1"/>
</dbReference>
<feature type="transmembrane region" description="Helical" evidence="6">
    <location>
        <begin position="242"/>
        <end position="266"/>
    </location>
</feature>
<dbReference type="SUPFAM" id="SSF103473">
    <property type="entry name" value="MFS general substrate transporter"/>
    <property type="match status" value="1"/>
</dbReference>
<dbReference type="InterPro" id="IPR036259">
    <property type="entry name" value="MFS_trans_sf"/>
</dbReference>
<name>A0ABR7B210_9PSED</name>
<evidence type="ECO:0000256" key="2">
    <source>
        <dbReference type="ARBA" id="ARBA00022692"/>
    </source>
</evidence>
<feature type="transmembrane region" description="Helical" evidence="6">
    <location>
        <begin position="149"/>
        <end position="171"/>
    </location>
</feature>
<comment type="subcellular location">
    <subcellularLocation>
        <location evidence="1">Membrane</location>
        <topology evidence="1">Multi-pass membrane protein</topology>
    </subcellularLocation>
</comment>
<feature type="transmembrane region" description="Helical" evidence="6">
    <location>
        <begin position="376"/>
        <end position="394"/>
    </location>
</feature>
<feature type="transmembrane region" description="Helical" evidence="6">
    <location>
        <begin position="177"/>
        <end position="199"/>
    </location>
</feature>
<comment type="caution">
    <text evidence="8">The sequence shown here is derived from an EMBL/GenBank/DDBJ whole genome shotgun (WGS) entry which is preliminary data.</text>
</comment>
<keyword evidence="4 6" id="KW-0472">Membrane</keyword>
<evidence type="ECO:0000256" key="6">
    <source>
        <dbReference type="SAM" id="Phobius"/>
    </source>
</evidence>
<protein>
    <submittedName>
        <fullName evidence="8">MFS transporter</fullName>
    </submittedName>
</protein>
<dbReference type="InterPro" id="IPR011701">
    <property type="entry name" value="MFS"/>
</dbReference>
<dbReference type="RefSeq" id="WP_095100113.1">
    <property type="nucleotide sequence ID" value="NZ_JACONW010000073.1"/>
</dbReference>
<feature type="transmembrane region" description="Helical" evidence="6">
    <location>
        <begin position="60"/>
        <end position="83"/>
    </location>
</feature>
<evidence type="ECO:0000256" key="1">
    <source>
        <dbReference type="ARBA" id="ARBA00004141"/>
    </source>
</evidence>
<dbReference type="PANTHER" id="PTHR11662">
    <property type="entry name" value="SOLUTE CARRIER FAMILY 17"/>
    <property type="match status" value="1"/>
</dbReference>
<feature type="transmembrane region" description="Helical" evidence="6">
    <location>
        <begin position="312"/>
        <end position="333"/>
    </location>
</feature>
<dbReference type="Pfam" id="PF07690">
    <property type="entry name" value="MFS_1"/>
    <property type="match status" value="1"/>
</dbReference>
<evidence type="ECO:0000313" key="9">
    <source>
        <dbReference type="Proteomes" id="UP000651852"/>
    </source>
</evidence>
<keyword evidence="3 6" id="KW-1133">Transmembrane helix</keyword>
<feature type="domain" description="Major facilitator superfamily (MFS) profile" evidence="7">
    <location>
        <begin position="25"/>
        <end position="429"/>
    </location>
</feature>
<dbReference type="Proteomes" id="UP000651852">
    <property type="component" value="Unassembled WGS sequence"/>
</dbReference>
<dbReference type="InterPro" id="IPR020846">
    <property type="entry name" value="MFS_dom"/>
</dbReference>
<dbReference type="Gene3D" id="1.20.1250.20">
    <property type="entry name" value="MFS general substrate transporter like domains"/>
    <property type="match status" value="2"/>
</dbReference>
<feature type="transmembrane region" description="Helical" evidence="6">
    <location>
        <begin position="21"/>
        <end position="40"/>
    </location>
</feature>
<reference evidence="8 9" key="1">
    <citation type="submission" date="2020-08" db="EMBL/GenBank/DDBJ databases">
        <title>Putative novel bacterial strains isolated from necrotic wheat leaf tissues caused by Xanthomonas translucens.</title>
        <authorList>
            <person name="Tambong J.T."/>
        </authorList>
    </citation>
    <scope>NUCLEOTIDE SEQUENCE [LARGE SCALE GENOMIC DNA]</scope>
    <source>
        <strain evidence="8 9">DOAB 1069</strain>
    </source>
</reference>
<feature type="transmembrane region" description="Helical" evidence="6">
    <location>
        <begin position="406"/>
        <end position="426"/>
    </location>
</feature>
<dbReference type="CDD" id="cd17319">
    <property type="entry name" value="MFS_ExuT_GudP_like"/>
    <property type="match status" value="1"/>
</dbReference>
<accession>A0ABR7B210</accession>
<feature type="transmembrane region" description="Helical" evidence="6">
    <location>
        <begin position="339"/>
        <end position="364"/>
    </location>
</feature>
<organism evidence="8 9">
    <name type="scientific">Pseudomonas folii</name>
    <dbReference type="NCBI Taxonomy" id="2762593"/>
    <lineage>
        <taxon>Bacteria</taxon>
        <taxon>Pseudomonadati</taxon>
        <taxon>Pseudomonadota</taxon>
        <taxon>Gammaproteobacteria</taxon>
        <taxon>Pseudomonadales</taxon>
        <taxon>Pseudomonadaceae</taxon>
        <taxon>Pseudomonas</taxon>
    </lineage>
</organism>
<evidence type="ECO:0000259" key="7">
    <source>
        <dbReference type="PROSITE" id="PS50850"/>
    </source>
</evidence>
<gene>
    <name evidence="8" type="ORF">H8S59_15710</name>
</gene>
<evidence type="ECO:0000256" key="3">
    <source>
        <dbReference type="ARBA" id="ARBA00022989"/>
    </source>
</evidence>
<sequence>MTIDIDRNARLSAKRKFIPHLRWWMLSLFLLGVTVNYITRNSLGILAPELKSTFSMSTEQYSWVVAAFQLAYTLFQPICGWLIDVIGLKLGFVVCAVIWSVMCLLHAGAASWVHLAILRFFMGASEAAATPANAKAIGDWFPKKERPIAAGWAGVGFSLGAMLAPPIIYLAHVSLGWQGAFLISGGIGLVWAALWAWLYHAPAIHPRLSPSEREHIQQDGEKTGQQMPFFKALKKIGRDKRFYGIALPAFMAEPAWAVMSFWVPLYLASERGMDLKQIVLFAWVPFLAADLGSIASGYLSRAYLRIFKCTRVNSIVASSITGAFLMFSLAVMTQVKDPYVAIALISVGGFGHQIISCMLSALVVETFDRDELATVNGMRGSCAWIASFIFSLIIGVSVDKIGFNPLFIAMGLFDFIGAIFMIMFIADRSQSKPKPKSEVVHPQ</sequence>
<evidence type="ECO:0000256" key="5">
    <source>
        <dbReference type="ARBA" id="ARBA00038514"/>
    </source>
</evidence>
<dbReference type="PROSITE" id="PS50850">
    <property type="entry name" value="MFS"/>
    <property type="match status" value="1"/>
</dbReference>
<dbReference type="InterPro" id="IPR050382">
    <property type="entry name" value="MFS_Na/Anion_cotransporter"/>
</dbReference>
<evidence type="ECO:0000256" key="4">
    <source>
        <dbReference type="ARBA" id="ARBA00023136"/>
    </source>
</evidence>